<keyword evidence="11" id="KW-0411">Iron-sulfur</keyword>
<keyword evidence="9" id="KW-0378">Hydrolase</keyword>
<dbReference type="PANTHER" id="PTHR42944:SF1">
    <property type="entry name" value="ADENINE DNA GLYCOSYLASE"/>
    <property type="match status" value="1"/>
</dbReference>
<evidence type="ECO:0000256" key="2">
    <source>
        <dbReference type="ARBA" id="ARBA00002933"/>
    </source>
</evidence>
<dbReference type="CDD" id="cd00056">
    <property type="entry name" value="ENDO3c"/>
    <property type="match status" value="1"/>
</dbReference>
<dbReference type="GO" id="GO:0035485">
    <property type="term" value="F:adenine/guanine mispair binding"/>
    <property type="evidence" value="ECO:0007669"/>
    <property type="project" value="TreeGrafter"/>
</dbReference>
<dbReference type="InterPro" id="IPR023170">
    <property type="entry name" value="HhH_base_excis_C"/>
</dbReference>
<dbReference type="SMART" id="SM00478">
    <property type="entry name" value="ENDO3c"/>
    <property type="match status" value="1"/>
</dbReference>
<evidence type="ECO:0000256" key="13">
    <source>
        <dbReference type="ARBA" id="ARBA00023295"/>
    </source>
</evidence>
<dbReference type="Gene3D" id="3.90.79.10">
    <property type="entry name" value="Nucleoside Triphosphate Pyrophosphohydrolase"/>
    <property type="match status" value="1"/>
</dbReference>
<organism evidence="16 17">
    <name type="scientific">Pullulanibacillus pueri</name>
    <dbReference type="NCBI Taxonomy" id="1437324"/>
    <lineage>
        <taxon>Bacteria</taxon>
        <taxon>Bacillati</taxon>
        <taxon>Bacillota</taxon>
        <taxon>Bacilli</taxon>
        <taxon>Bacillales</taxon>
        <taxon>Sporolactobacillaceae</taxon>
        <taxon>Pullulanibacillus</taxon>
    </lineage>
</organism>
<keyword evidence="12" id="KW-0234">DNA repair</keyword>
<dbReference type="SMART" id="SM00525">
    <property type="entry name" value="FES"/>
    <property type="match status" value="1"/>
</dbReference>
<dbReference type="GO" id="GO:0032357">
    <property type="term" value="F:oxidized purine DNA binding"/>
    <property type="evidence" value="ECO:0007669"/>
    <property type="project" value="TreeGrafter"/>
</dbReference>
<evidence type="ECO:0000256" key="6">
    <source>
        <dbReference type="ARBA" id="ARBA00022485"/>
    </source>
</evidence>
<dbReference type="Pfam" id="PF14815">
    <property type="entry name" value="NUDIX_4"/>
    <property type="match status" value="1"/>
</dbReference>
<sequence>MIDMLNAEMITGFQEHLLHWYRKNHRDLPWRRTSNPYYIWVSEVMLQQTQVDTVIPYYEEFISRFPTMHELARAPQEEVLKRWEGLGYYSRARNLQSGVQEVVEKYNAKVPENKKDLLSVKGVGPYTAGAILSIAYQKPEPAVDGNVMRVLSRIFLIDEDITKVKTRQTFETILYDLIPEMEASAFNQALMEIGALICKPKGPICEECPLAHLCRSKAEGTQLHYPVKKKKMKPKDEAFVAVVLKDTQEKLLIQKRPEKGLLANFWEFPLLEMSDTQEDPLKVVKSYFNKKNHDLIIEWTKSEQTVTHTFSHLKWHVNIVVGTLREGTLNLGKMSQWISEKALKEYPFPVPQQKVMSIVGIDY</sequence>
<comment type="cofactor">
    <cofactor evidence="14">
        <name>[4Fe-4S] cluster</name>
        <dbReference type="ChEBI" id="CHEBI:49883"/>
    </cofactor>
    <text evidence="14">Binds 1 [4Fe-4S] cluster.</text>
</comment>
<dbReference type="AlphaFoldDB" id="A0A8J3A035"/>
<dbReference type="InterPro" id="IPR044298">
    <property type="entry name" value="MIG/MutY"/>
</dbReference>
<dbReference type="InterPro" id="IPR029119">
    <property type="entry name" value="MutY_C"/>
</dbReference>
<dbReference type="EMBL" id="BMFV01000040">
    <property type="protein sequence ID" value="GGH87546.1"/>
    <property type="molecule type" value="Genomic_DNA"/>
</dbReference>
<evidence type="ECO:0000256" key="12">
    <source>
        <dbReference type="ARBA" id="ARBA00023204"/>
    </source>
</evidence>
<evidence type="ECO:0000256" key="8">
    <source>
        <dbReference type="ARBA" id="ARBA00022763"/>
    </source>
</evidence>
<dbReference type="Pfam" id="PF00633">
    <property type="entry name" value="HHH"/>
    <property type="match status" value="1"/>
</dbReference>
<keyword evidence="13 14" id="KW-0326">Glycosidase</keyword>
<dbReference type="GO" id="GO:0051539">
    <property type="term" value="F:4 iron, 4 sulfur cluster binding"/>
    <property type="evidence" value="ECO:0007669"/>
    <property type="project" value="UniProtKB-UniRule"/>
</dbReference>
<evidence type="ECO:0000313" key="16">
    <source>
        <dbReference type="EMBL" id="GGH87546.1"/>
    </source>
</evidence>
<dbReference type="Gene3D" id="1.10.340.30">
    <property type="entry name" value="Hypothetical protein, domain 2"/>
    <property type="match status" value="1"/>
</dbReference>
<evidence type="ECO:0000256" key="4">
    <source>
        <dbReference type="ARBA" id="ARBA00012045"/>
    </source>
</evidence>
<dbReference type="CDD" id="cd03431">
    <property type="entry name" value="NUDIX_DNA_Glycosylase_C-MutY"/>
    <property type="match status" value="1"/>
</dbReference>
<evidence type="ECO:0000256" key="9">
    <source>
        <dbReference type="ARBA" id="ARBA00022801"/>
    </source>
</evidence>
<comment type="caution">
    <text evidence="16">The sequence shown here is derived from an EMBL/GenBank/DDBJ whole genome shotgun (WGS) entry which is preliminary data.</text>
</comment>
<gene>
    <name evidence="16" type="ORF">GCM10007096_37810</name>
</gene>
<dbReference type="GO" id="GO:0006298">
    <property type="term" value="P:mismatch repair"/>
    <property type="evidence" value="ECO:0007669"/>
    <property type="project" value="TreeGrafter"/>
</dbReference>
<dbReference type="GO" id="GO:0000701">
    <property type="term" value="F:purine-specific mismatch base pair DNA N-glycosylase activity"/>
    <property type="evidence" value="ECO:0007669"/>
    <property type="project" value="UniProtKB-EC"/>
</dbReference>
<dbReference type="InterPro" id="IPR015797">
    <property type="entry name" value="NUDIX_hydrolase-like_dom_sf"/>
</dbReference>
<dbReference type="InterPro" id="IPR003651">
    <property type="entry name" value="Endonuclease3_FeS-loop_motif"/>
</dbReference>
<protein>
    <recommendedName>
        <fullName evidence="5 14">Adenine DNA glycosylase</fullName>
        <ecNumber evidence="4 14">3.2.2.31</ecNumber>
    </recommendedName>
</protein>
<accession>A0A8J3A035</accession>
<dbReference type="FunFam" id="1.10.340.30:FF:000002">
    <property type="entry name" value="Adenine DNA glycosylase"/>
    <property type="match status" value="1"/>
</dbReference>
<evidence type="ECO:0000256" key="7">
    <source>
        <dbReference type="ARBA" id="ARBA00022723"/>
    </source>
</evidence>
<dbReference type="InterPro" id="IPR003265">
    <property type="entry name" value="HhH-GPD_domain"/>
</dbReference>
<dbReference type="Gene3D" id="1.10.1670.10">
    <property type="entry name" value="Helix-hairpin-Helix base-excision DNA repair enzymes (C-terminal)"/>
    <property type="match status" value="1"/>
</dbReference>
<proteinExistence type="inferred from homology"/>
<evidence type="ECO:0000256" key="5">
    <source>
        <dbReference type="ARBA" id="ARBA00022023"/>
    </source>
</evidence>
<evidence type="ECO:0000256" key="3">
    <source>
        <dbReference type="ARBA" id="ARBA00008343"/>
    </source>
</evidence>
<comment type="similarity">
    <text evidence="3 14">Belongs to the Nth/MutY family.</text>
</comment>
<evidence type="ECO:0000256" key="14">
    <source>
        <dbReference type="RuleBase" id="RU365096"/>
    </source>
</evidence>
<keyword evidence="17" id="KW-1185">Reference proteome</keyword>
<comment type="catalytic activity">
    <reaction evidence="1 14">
        <text>Hydrolyzes free adenine bases from 7,8-dihydro-8-oxoguanine:adenine mismatched double-stranded DNA, leaving an apurinic site.</text>
        <dbReference type="EC" id="3.2.2.31"/>
    </reaction>
</comment>
<dbReference type="InterPro" id="IPR011257">
    <property type="entry name" value="DNA_glycosylase"/>
</dbReference>
<dbReference type="EC" id="3.2.2.31" evidence="4 14"/>
<dbReference type="Proteomes" id="UP000656813">
    <property type="component" value="Unassembled WGS sequence"/>
</dbReference>
<dbReference type="Pfam" id="PF00730">
    <property type="entry name" value="HhH-GPD"/>
    <property type="match status" value="1"/>
</dbReference>
<dbReference type="PANTHER" id="PTHR42944">
    <property type="entry name" value="ADENINE DNA GLYCOSYLASE"/>
    <property type="match status" value="1"/>
</dbReference>
<dbReference type="InterPro" id="IPR000445">
    <property type="entry name" value="HhH_motif"/>
</dbReference>
<dbReference type="GO" id="GO:0006284">
    <property type="term" value="P:base-excision repair"/>
    <property type="evidence" value="ECO:0007669"/>
    <property type="project" value="UniProtKB-UniRule"/>
</dbReference>
<reference evidence="16" key="2">
    <citation type="submission" date="2020-09" db="EMBL/GenBank/DDBJ databases">
        <authorList>
            <person name="Sun Q."/>
            <person name="Zhou Y."/>
        </authorList>
    </citation>
    <scope>NUCLEOTIDE SEQUENCE</scope>
    <source>
        <strain evidence="16">CGMCC 1.12777</strain>
    </source>
</reference>
<evidence type="ECO:0000259" key="15">
    <source>
        <dbReference type="SMART" id="SM00478"/>
    </source>
</evidence>
<evidence type="ECO:0000256" key="10">
    <source>
        <dbReference type="ARBA" id="ARBA00023004"/>
    </source>
</evidence>
<dbReference type="GO" id="GO:0034039">
    <property type="term" value="F:8-oxo-7,8-dihydroguanine DNA N-glycosylase activity"/>
    <property type="evidence" value="ECO:0007669"/>
    <property type="project" value="TreeGrafter"/>
</dbReference>
<keyword evidence="10 14" id="KW-0408">Iron</keyword>
<dbReference type="InterPro" id="IPR005760">
    <property type="entry name" value="A/G_AdeGlyc_MutY"/>
</dbReference>
<dbReference type="GO" id="GO:0046872">
    <property type="term" value="F:metal ion binding"/>
    <property type="evidence" value="ECO:0007669"/>
    <property type="project" value="UniProtKB-UniRule"/>
</dbReference>
<comment type="function">
    <text evidence="2">Adenine glycosylase active on G-A mispairs. MutY also corrects error-prone DNA synthesis past GO lesions which are due to the oxidatively damaged form of guanine: 7,8-dihydro-8-oxoguanine (8-oxo-dGTP).</text>
</comment>
<feature type="domain" description="HhH-GPD" evidence="15">
    <location>
        <begin position="45"/>
        <end position="196"/>
    </location>
</feature>
<evidence type="ECO:0000313" key="17">
    <source>
        <dbReference type="Proteomes" id="UP000656813"/>
    </source>
</evidence>
<dbReference type="SUPFAM" id="SSF48150">
    <property type="entry name" value="DNA-glycosylase"/>
    <property type="match status" value="1"/>
</dbReference>
<name>A0A8J3A035_9BACL</name>
<dbReference type="NCBIfam" id="TIGR01084">
    <property type="entry name" value="mutY"/>
    <property type="match status" value="1"/>
</dbReference>
<keyword evidence="6" id="KW-0004">4Fe-4S</keyword>
<reference evidence="16" key="1">
    <citation type="journal article" date="2014" name="Int. J. Syst. Evol. Microbiol.">
        <title>Complete genome sequence of Corynebacterium casei LMG S-19264T (=DSM 44701T), isolated from a smear-ripened cheese.</title>
        <authorList>
            <consortium name="US DOE Joint Genome Institute (JGI-PGF)"/>
            <person name="Walter F."/>
            <person name="Albersmeier A."/>
            <person name="Kalinowski J."/>
            <person name="Ruckert C."/>
        </authorList>
    </citation>
    <scope>NUCLEOTIDE SEQUENCE</scope>
    <source>
        <strain evidence="16">CGMCC 1.12777</strain>
    </source>
</reference>
<evidence type="ECO:0000256" key="1">
    <source>
        <dbReference type="ARBA" id="ARBA00000843"/>
    </source>
</evidence>
<dbReference type="SUPFAM" id="SSF55811">
    <property type="entry name" value="Nudix"/>
    <property type="match status" value="1"/>
</dbReference>
<evidence type="ECO:0000256" key="11">
    <source>
        <dbReference type="ARBA" id="ARBA00023014"/>
    </source>
</evidence>
<keyword evidence="7" id="KW-0479">Metal-binding</keyword>
<keyword evidence="8 14" id="KW-0227">DNA damage</keyword>